<feature type="domain" description="HTH marR-type" evidence="1">
    <location>
        <begin position="26"/>
        <end position="158"/>
    </location>
</feature>
<keyword evidence="3" id="KW-1185">Reference proteome</keyword>
<evidence type="ECO:0000313" key="2">
    <source>
        <dbReference type="EMBL" id="TCC53627.1"/>
    </source>
</evidence>
<protein>
    <submittedName>
        <fullName evidence="2">MarR family transcriptional regulator</fullName>
    </submittedName>
</protein>
<dbReference type="InterPro" id="IPR039422">
    <property type="entry name" value="MarR/SlyA-like"/>
</dbReference>
<gene>
    <name evidence="2" type="ORF">E0H75_08065</name>
</gene>
<dbReference type="InterPro" id="IPR036390">
    <property type="entry name" value="WH_DNA-bd_sf"/>
</dbReference>
<evidence type="ECO:0000259" key="1">
    <source>
        <dbReference type="PROSITE" id="PS50995"/>
    </source>
</evidence>
<dbReference type="PANTHER" id="PTHR33164:SF43">
    <property type="entry name" value="HTH-TYPE TRANSCRIPTIONAL REPRESSOR YETL"/>
    <property type="match status" value="1"/>
</dbReference>
<dbReference type="Proteomes" id="UP000293342">
    <property type="component" value="Unassembled WGS sequence"/>
</dbReference>
<comment type="caution">
    <text evidence="2">The sequence shown here is derived from an EMBL/GenBank/DDBJ whole genome shotgun (WGS) entry which is preliminary data.</text>
</comment>
<dbReference type="GO" id="GO:0006950">
    <property type="term" value="P:response to stress"/>
    <property type="evidence" value="ECO:0007669"/>
    <property type="project" value="TreeGrafter"/>
</dbReference>
<dbReference type="InterPro" id="IPR036388">
    <property type="entry name" value="WH-like_DNA-bd_sf"/>
</dbReference>
<evidence type="ECO:0000313" key="3">
    <source>
        <dbReference type="Proteomes" id="UP000293342"/>
    </source>
</evidence>
<dbReference type="SMART" id="SM00347">
    <property type="entry name" value="HTH_MARR"/>
    <property type="match status" value="1"/>
</dbReference>
<dbReference type="AlphaFoldDB" id="A0A4R0K3E3"/>
<dbReference type="Pfam" id="PF12802">
    <property type="entry name" value="MarR_2"/>
    <property type="match status" value="1"/>
</dbReference>
<dbReference type="GO" id="GO:0003700">
    <property type="term" value="F:DNA-binding transcription factor activity"/>
    <property type="evidence" value="ECO:0007669"/>
    <property type="project" value="InterPro"/>
</dbReference>
<sequence>MPTITPTKAAANRVDRVKKSPNHRLADRVLWALGRSSQQAQRLVRQHMTEAGVRTLHYHVLASLADDGEGAQATLADRIGFDRSDLVTLLDELEELKYVERRVDPADRRRKIVAITPAGDKQLLAMDELIAAAEAELLEPLSASERKTLLGLLRRLTAE</sequence>
<dbReference type="PROSITE" id="PS50995">
    <property type="entry name" value="HTH_MARR_2"/>
    <property type="match status" value="1"/>
</dbReference>
<dbReference type="EMBL" id="SJKD01000001">
    <property type="protein sequence ID" value="TCC53627.1"/>
    <property type="molecule type" value="Genomic_DNA"/>
</dbReference>
<dbReference type="PANTHER" id="PTHR33164">
    <property type="entry name" value="TRANSCRIPTIONAL REGULATOR, MARR FAMILY"/>
    <property type="match status" value="1"/>
</dbReference>
<dbReference type="InterPro" id="IPR000835">
    <property type="entry name" value="HTH_MarR-typ"/>
</dbReference>
<name>A0A4R0K3E3_9ACTN</name>
<dbReference type="OrthoDB" id="4463574at2"/>
<dbReference type="Gene3D" id="1.10.10.10">
    <property type="entry name" value="Winged helix-like DNA-binding domain superfamily/Winged helix DNA-binding domain"/>
    <property type="match status" value="1"/>
</dbReference>
<organism evidence="2 3">
    <name type="scientific">Kribbella capetownensis</name>
    <dbReference type="NCBI Taxonomy" id="1572659"/>
    <lineage>
        <taxon>Bacteria</taxon>
        <taxon>Bacillati</taxon>
        <taxon>Actinomycetota</taxon>
        <taxon>Actinomycetes</taxon>
        <taxon>Propionibacteriales</taxon>
        <taxon>Kribbellaceae</taxon>
        <taxon>Kribbella</taxon>
    </lineage>
</organism>
<dbReference type="PRINTS" id="PR00598">
    <property type="entry name" value="HTHMARR"/>
</dbReference>
<proteinExistence type="predicted"/>
<accession>A0A4R0K3E3</accession>
<reference evidence="2 3" key="1">
    <citation type="submission" date="2019-02" db="EMBL/GenBank/DDBJ databases">
        <title>Kribbella capetownensis sp. nov. and Kribbella speibonae sp. nov., isolated from soil.</title>
        <authorList>
            <person name="Curtis S.M."/>
            <person name="Norton I."/>
            <person name="Everest G.J."/>
            <person name="Meyers P.R."/>
        </authorList>
    </citation>
    <scope>NUCLEOTIDE SEQUENCE [LARGE SCALE GENOMIC DNA]</scope>
    <source>
        <strain evidence="2 3">YM53</strain>
    </source>
</reference>
<dbReference type="SUPFAM" id="SSF46785">
    <property type="entry name" value="Winged helix' DNA-binding domain"/>
    <property type="match status" value="1"/>
</dbReference>